<evidence type="ECO:0000256" key="2">
    <source>
        <dbReference type="SAM" id="SignalP"/>
    </source>
</evidence>
<evidence type="ECO:0008006" key="5">
    <source>
        <dbReference type="Google" id="ProtNLM"/>
    </source>
</evidence>
<dbReference type="InterPro" id="IPR000884">
    <property type="entry name" value="TSP1_rpt"/>
</dbReference>
<feature type="signal peptide" evidence="2">
    <location>
        <begin position="1"/>
        <end position="17"/>
    </location>
</feature>
<evidence type="ECO:0000313" key="4">
    <source>
        <dbReference type="Proteomes" id="UP000266239"/>
    </source>
</evidence>
<dbReference type="PROSITE" id="PS50092">
    <property type="entry name" value="TSP1"/>
    <property type="match status" value="4"/>
</dbReference>
<dbReference type="PANTHER" id="PTHR20920">
    <property type="entry name" value="RPE-SPONDIN"/>
    <property type="match status" value="1"/>
</dbReference>
<protein>
    <recommendedName>
        <fullName evidence="5">Spondin-like TSP1 domain-containing protein</fullName>
    </recommendedName>
</protein>
<keyword evidence="2" id="KW-0732">Signal</keyword>
<comment type="caution">
    <text evidence="3">The sequence shown here is derived from an EMBL/GenBank/DDBJ whole genome shotgun (WGS) entry which is preliminary data.</text>
</comment>
<keyword evidence="1" id="KW-0812">Transmembrane</keyword>
<dbReference type="SMART" id="SM00209">
    <property type="entry name" value="TSP1"/>
    <property type="match status" value="10"/>
</dbReference>
<name>A0A397BL03_APHAT</name>
<gene>
    <name evidence="3" type="ORF">DYB25_006289</name>
</gene>
<keyword evidence="1" id="KW-0472">Membrane</keyword>
<dbReference type="InterPro" id="IPR036383">
    <property type="entry name" value="TSP1_rpt_sf"/>
</dbReference>
<organism evidence="3 4">
    <name type="scientific">Aphanomyces astaci</name>
    <name type="common">Crayfish plague agent</name>
    <dbReference type="NCBI Taxonomy" id="112090"/>
    <lineage>
        <taxon>Eukaryota</taxon>
        <taxon>Sar</taxon>
        <taxon>Stramenopiles</taxon>
        <taxon>Oomycota</taxon>
        <taxon>Saprolegniomycetes</taxon>
        <taxon>Saprolegniales</taxon>
        <taxon>Verrucalvaceae</taxon>
        <taxon>Aphanomyces</taxon>
    </lineage>
</organism>
<feature type="transmembrane region" description="Helical" evidence="1">
    <location>
        <begin position="912"/>
        <end position="930"/>
    </location>
</feature>
<reference evidence="3 4" key="1">
    <citation type="submission" date="2018-08" db="EMBL/GenBank/DDBJ databases">
        <title>Aphanomyces genome sequencing and annotation.</title>
        <authorList>
            <person name="Minardi D."/>
            <person name="Oidtmann B."/>
            <person name="Van Der Giezen M."/>
            <person name="Studholme D.J."/>
        </authorList>
    </citation>
    <scope>NUCLEOTIDE SEQUENCE [LARGE SCALE GENOMIC DNA]</scope>
    <source>
        <strain evidence="3 4">Yx</strain>
    </source>
</reference>
<evidence type="ECO:0000313" key="3">
    <source>
        <dbReference type="EMBL" id="RHY19956.1"/>
    </source>
</evidence>
<accession>A0A397BL03</accession>
<evidence type="ECO:0000256" key="1">
    <source>
        <dbReference type="SAM" id="Phobius"/>
    </source>
</evidence>
<proteinExistence type="predicted"/>
<feature type="chain" id="PRO_5017419555" description="Spondin-like TSP1 domain-containing protein" evidence="2">
    <location>
        <begin position="18"/>
        <end position="948"/>
    </location>
</feature>
<dbReference type="AlphaFoldDB" id="A0A397BL03"/>
<keyword evidence="1" id="KW-1133">Transmembrane helix</keyword>
<dbReference type="VEuPathDB" id="FungiDB:H257_02696"/>
<dbReference type="EMBL" id="QUTA01004385">
    <property type="protein sequence ID" value="RHY19956.1"/>
    <property type="molecule type" value="Genomic_DNA"/>
</dbReference>
<dbReference type="Gene3D" id="2.20.100.10">
    <property type="entry name" value="Thrombospondin type-1 (TSP1) repeat"/>
    <property type="match status" value="5"/>
</dbReference>
<dbReference type="Pfam" id="PF00090">
    <property type="entry name" value="TSP_1"/>
    <property type="match status" value="3"/>
</dbReference>
<dbReference type="Proteomes" id="UP000266239">
    <property type="component" value="Unassembled WGS sequence"/>
</dbReference>
<dbReference type="PANTHER" id="PTHR20920:SF5">
    <property type="entry name" value="SMB DOMAIN-CONTAINING PROTEIN"/>
    <property type="match status" value="1"/>
</dbReference>
<dbReference type="SUPFAM" id="SSF82895">
    <property type="entry name" value="TSP-1 type 1 repeat"/>
    <property type="match status" value="4"/>
</dbReference>
<sequence>MLRVAVLASSSFGLALAGYRPWDVAGVTDPVLIARIEGYMPPICTSLYGDSEHWTDWSICSAKCGAGQQVRYLSNAGVQNLQSNGCEISIDKRNCTGTVCPRDCQYSDWLGNTNNGWSVCDKGTGTQTRTRVELISAENGGKSCSDLWGPPIQTKNCAVDCEGSYGAWGNTCNGKTGTVARQFNMAVTPLNGGAACPAEVDTKDCNPACADIPWGEYSACSPVTGNRTRTRDVPVDANWFKLTTILKANKCPTIDVQPCNVHCQVGPWLDTEAATCDLNTGTKTLTRPIIQPARFCGTPCDSAAHDTLLTKTVPCSVSCVVDKWGPWTCDESTGVATRRRSVLQAPLNNGTACGDTSQTQDCRTVSCPICAATCEPTEWVADIACNVTTCTSKKVRSRRYPDRDADKPCQLEAFDPCTADAVMGPWSDWSECDDSAKRTRTRAIVSPACNWGAVAGHTTETQSCQSICLPRHNPWPVDEDGQDVWGPCNQATGLQTRRRGIVKPPTADQEPCRTSETRSCAVNCVLDSWSAWSKCDNGLRNRTRSILQPMLNGGSQCGPTQETDDCAETCVTGAWSPWSAPDAECVCYSTRDQLSPARNGGACVLTQSNPSCVQNCIVGSWNVTGDCLLTGPHAGYRRLTRAVITPPCNGGASCGATESWESCDVHCVMSDWGPFGKCDLATQTSTAERAIVQQSYGNGDSCGATTKTEPCGTCADLLTPFNYESCDPESGTRTGVAKWKYTPKQGQKCTLQVTEPCDVDCKLTPWTAGKCNVRGTLAGKQSFTRKVLVHPLNGGDACGDLEKLEKCSVDCKPTDKWGEWGDCQPNGLMNRTLGIDYPAQHGGSNDACTVSESKACAVDCAIDTATGKVKRGSLNGGLSCQEVATAAGLHGDYSDVSNASQFATLARQHKEVVMSMFAAGGVGVMLLVGVMKRRFQERSHGYSSVSHT</sequence>
<dbReference type="InterPro" id="IPR039942">
    <property type="entry name" value="SBSPO"/>
</dbReference>